<evidence type="ECO:0000313" key="2">
    <source>
        <dbReference type="Proteomes" id="UP000749471"/>
    </source>
</evidence>
<dbReference type="RefSeq" id="WP_216521746.1">
    <property type="nucleotide sequence ID" value="NZ_JAHLPM010000020.1"/>
</dbReference>
<comment type="caution">
    <text evidence="1">The sequence shown here is derived from an EMBL/GenBank/DDBJ whole genome shotgun (WGS) entry which is preliminary data.</text>
</comment>
<dbReference type="Proteomes" id="UP000749471">
    <property type="component" value="Unassembled WGS sequence"/>
</dbReference>
<gene>
    <name evidence="1" type="ORF">KQI42_17900</name>
</gene>
<proteinExistence type="predicted"/>
<reference evidence="1 2" key="1">
    <citation type="submission" date="2021-06" db="EMBL/GenBank/DDBJ databases">
        <authorList>
            <person name="Sun Q."/>
            <person name="Li D."/>
        </authorList>
    </citation>
    <scope>NUCLEOTIDE SEQUENCE [LARGE SCALE GENOMIC DNA]</scope>
    <source>
        <strain evidence="1 2">MSJ-40</strain>
    </source>
</reference>
<name>A0ABS6EAC8_9FIRM</name>
<dbReference type="EMBL" id="JAHLPM010000020">
    <property type="protein sequence ID" value="MBU5439888.1"/>
    <property type="molecule type" value="Genomic_DNA"/>
</dbReference>
<sequence>MGVRPIMASPKGNQGMTLYGTRNDDTTVTLPDIGFDFLYNGSLIRIIYTNGNSWIGIGSSSEHIKINRRDTSYNNLYYSREEENGYKLFRVRFEGNAVYNGWGSNNLVWEASFYETGVIQLVIEKTPNTGTDSFVNPGIGTQSMTFETGKSYVFISDSKDGKNYKVIEGSYFPEKERFLILDDEGVKNYQLIEGVSKWVKVADLPITEEVLLNYGNDILPSSLEGIVGDTPKVYYYTDNLEAVERPEEFKLNIGLITTSLPKVIEQREDFLIPEGKSISNIITEISTDIINSSGVATKTNGKIRMAFSVDEGATYLTFDVNLLDYKVVDINNPLEFLNEGIDPENLNVINYERLNQLIESNRKIRFAYILEKPTLLDVCKIKRLKIFYS</sequence>
<protein>
    <submittedName>
        <fullName evidence="1">Uncharacterized protein</fullName>
    </submittedName>
</protein>
<accession>A0ABS6EAC8</accession>
<evidence type="ECO:0000313" key="1">
    <source>
        <dbReference type="EMBL" id="MBU5439888.1"/>
    </source>
</evidence>
<organism evidence="1 2">
    <name type="scientific">Tissierella simiarum</name>
    <dbReference type="NCBI Taxonomy" id="2841534"/>
    <lineage>
        <taxon>Bacteria</taxon>
        <taxon>Bacillati</taxon>
        <taxon>Bacillota</taxon>
        <taxon>Tissierellia</taxon>
        <taxon>Tissierellales</taxon>
        <taxon>Tissierellaceae</taxon>
        <taxon>Tissierella</taxon>
    </lineage>
</organism>
<keyword evidence="2" id="KW-1185">Reference proteome</keyword>